<keyword evidence="11 13" id="KW-0030">Aminoacyl-tRNA synthetase</keyword>
<dbReference type="EC" id="6.1.1.3" evidence="13"/>
<evidence type="ECO:0000259" key="15">
    <source>
        <dbReference type="PROSITE" id="PS51880"/>
    </source>
</evidence>
<dbReference type="FunFam" id="3.30.930.10:FF:000002">
    <property type="entry name" value="Threonine--tRNA ligase"/>
    <property type="match status" value="1"/>
</dbReference>
<dbReference type="GO" id="GO:0006435">
    <property type="term" value="P:threonyl-tRNA aminoacylation"/>
    <property type="evidence" value="ECO:0007669"/>
    <property type="project" value="UniProtKB-UniRule"/>
</dbReference>
<evidence type="ECO:0000256" key="13">
    <source>
        <dbReference type="HAMAP-Rule" id="MF_00184"/>
    </source>
</evidence>
<comment type="similarity">
    <text evidence="1 13">Belongs to the class-II aminoacyl-tRNA synthetase family.</text>
</comment>
<dbReference type="Pfam" id="PF02824">
    <property type="entry name" value="TGS"/>
    <property type="match status" value="1"/>
</dbReference>
<dbReference type="SUPFAM" id="SSF55681">
    <property type="entry name" value="Class II aaRS and biotin synthetases"/>
    <property type="match status" value="1"/>
</dbReference>
<comment type="catalytic activity">
    <reaction evidence="12 13">
        <text>tRNA(Thr) + L-threonine + ATP = L-threonyl-tRNA(Thr) + AMP + diphosphate + H(+)</text>
        <dbReference type="Rhea" id="RHEA:24624"/>
        <dbReference type="Rhea" id="RHEA-COMP:9670"/>
        <dbReference type="Rhea" id="RHEA-COMP:9704"/>
        <dbReference type="ChEBI" id="CHEBI:15378"/>
        <dbReference type="ChEBI" id="CHEBI:30616"/>
        <dbReference type="ChEBI" id="CHEBI:33019"/>
        <dbReference type="ChEBI" id="CHEBI:57926"/>
        <dbReference type="ChEBI" id="CHEBI:78442"/>
        <dbReference type="ChEBI" id="CHEBI:78534"/>
        <dbReference type="ChEBI" id="CHEBI:456215"/>
        <dbReference type="EC" id="6.1.1.3"/>
    </reaction>
</comment>
<dbReference type="NCBIfam" id="TIGR00418">
    <property type="entry name" value="thrS"/>
    <property type="match status" value="1"/>
</dbReference>
<dbReference type="InterPro" id="IPR047246">
    <property type="entry name" value="ThrRS_anticodon"/>
</dbReference>
<dbReference type="SUPFAM" id="SSF81271">
    <property type="entry name" value="TGS-like"/>
    <property type="match status" value="1"/>
</dbReference>
<dbReference type="InterPro" id="IPR018163">
    <property type="entry name" value="Thr/Ala-tRNA-synth_IIc_edit"/>
</dbReference>
<dbReference type="CDD" id="cd00771">
    <property type="entry name" value="ThrRS_core"/>
    <property type="match status" value="1"/>
</dbReference>
<evidence type="ECO:0000256" key="6">
    <source>
        <dbReference type="ARBA" id="ARBA00022741"/>
    </source>
</evidence>
<dbReference type="PROSITE" id="PS50862">
    <property type="entry name" value="AA_TRNA_LIGASE_II"/>
    <property type="match status" value="1"/>
</dbReference>
<feature type="binding site" evidence="13">
    <location>
        <position position="510"/>
    </location>
    <ligand>
        <name>Zn(2+)</name>
        <dbReference type="ChEBI" id="CHEBI:29105"/>
        <note>catalytic</note>
    </ligand>
</feature>
<keyword evidence="17" id="KW-1185">Reference proteome</keyword>
<dbReference type="GO" id="GO:0004829">
    <property type="term" value="F:threonine-tRNA ligase activity"/>
    <property type="evidence" value="ECO:0007669"/>
    <property type="project" value="UniProtKB-UniRule"/>
</dbReference>
<protein>
    <recommendedName>
        <fullName evidence="13">Threonine--tRNA ligase</fullName>
        <ecNumber evidence="13">6.1.1.3</ecNumber>
    </recommendedName>
    <alternativeName>
        <fullName evidence="13">Threonyl-tRNA synthetase</fullName>
        <shortName evidence="13">ThrRS</shortName>
    </alternativeName>
</protein>
<dbReference type="FunFam" id="3.30.980.10:FF:000005">
    <property type="entry name" value="Threonyl-tRNA synthetase, mitochondrial"/>
    <property type="match status" value="1"/>
</dbReference>
<dbReference type="CDD" id="cd01667">
    <property type="entry name" value="TGS_ThrRS"/>
    <property type="match status" value="1"/>
</dbReference>
<dbReference type="PANTHER" id="PTHR11451:SF44">
    <property type="entry name" value="THREONINE--TRNA LIGASE, CHLOROPLASTIC_MITOCHONDRIAL 2"/>
    <property type="match status" value="1"/>
</dbReference>
<reference evidence="16 17" key="1">
    <citation type="journal article" date="2014" name="Int. J. Syst. Evol. Microbiol.">
        <title>Complete genome sequence of Corynebacterium casei LMG S-19264T (=DSM 44701T), isolated from a smear-ripened cheese.</title>
        <authorList>
            <consortium name="US DOE Joint Genome Institute (JGI-PGF)"/>
            <person name="Walter F."/>
            <person name="Albersmeier A."/>
            <person name="Kalinowski J."/>
            <person name="Ruckert C."/>
        </authorList>
    </citation>
    <scope>NUCLEOTIDE SEQUENCE [LARGE SCALE GENOMIC DNA]</scope>
    <source>
        <strain evidence="16 17">CGMCC 1.7286</strain>
    </source>
</reference>
<comment type="caution">
    <text evidence="16">The sequence shown here is derived from an EMBL/GenBank/DDBJ whole genome shotgun (WGS) entry which is preliminary data.</text>
</comment>
<feature type="domain" description="TGS" evidence="15">
    <location>
        <begin position="1"/>
        <end position="61"/>
    </location>
</feature>
<evidence type="ECO:0000256" key="5">
    <source>
        <dbReference type="ARBA" id="ARBA00022723"/>
    </source>
</evidence>
<keyword evidence="3 13" id="KW-0820">tRNA-binding</keyword>
<dbReference type="Gene3D" id="3.30.54.20">
    <property type="match status" value="1"/>
</dbReference>
<dbReference type="InterPro" id="IPR002320">
    <property type="entry name" value="Thr-tRNA-ligase_IIa"/>
</dbReference>
<evidence type="ECO:0000259" key="14">
    <source>
        <dbReference type="PROSITE" id="PS50862"/>
    </source>
</evidence>
<dbReference type="SMART" id="SM00863">
    <property type="entry name" value="tRNA_SAD"/>
    <property type="match status" value="1"/>
</dbReference>
<name>A0A917ZEY1_9GAMM</name>
<keyword evidence="10 13" id="KW-0648">Protein biosynthesis</keyword>
<evidence type="ECO:0000313" key="17">
    <source>
        <dbReference type="Proteomes" id="UP000599578"/>
    </source>
</evidence>
<dbReference type="GO" id="GO:0005829">
    <property type="term" value="C:cytosol"/>
    <property type="evidence" value="ECO:0007669"/>
    <property type="project" value="TreeGrafter"/>
</dbReference>
<dbReference type="Pfam" id="PF03129">
    <property type="entry name" value="HGTP_anticodon"/>
    <property type="match status" value="1"/>
</dbReference>
<keyword evidence="8 13" id="KW-0067">ATP-binding</keyword>
<evidence type="ECO:0000256" key="12">
    <source>
        <dbReference type="ARBA" id="ARBA00049515"/>
    </source>
</evidence>
<dbReference type="GO" id="GO:0000049">
    <property type="term" value="F:tRNA binding"/>
    <property type="evidence" value="ECO:0007669"/>
    <property type="project" value="UniProtKB-KW"/>
</dbReference>
<keyword evidence="2 13" id="KW-0963">Cytoplasm</keyword>
<dbReference type="InterPro" id="IPR004095">
    <property type="entry name" value="TGS"/>
</dbReference>
<dbReference type="GO" id="GO:0046872">
    <property type="term" value="F:metal ion binding"/>
    <property type="evidence" value="ECO:0007669"/>
    <property type="project" value="UniProtKB-KW"/>
</dbReference>
<organism evidence="16 17">
    <name type="scientific">Marinobacterium nitratireducens</name>
    <dbReference type="NCBI Taxonomy" id="518897"/>
    <lineage>
        <taxon>Bacteria</taxon>
        <taxon>Pseudomonadati</taxon>
        <taxon>Pseudomonadota</taxon>
        <taxon>Gammaproteobacteria</taxon>
        <taxon>Oceanospirillales</taxon>
        <taxon>Oceanospirillaceae</taxon>
        <taxon>Marinobacterium</taxon>
    </lineage>
</organism>
<dbReference type="InterPro" id="IPR036621">
    <property type="entry name" value="Anticodon-bd_dom_sf"/>
</dbReference>
<comment type="subunit">
    <text evidence="13">Homodimer.</text>
</comment>
<evidence type="ECO:0000256" key="7">
    <source>
        <dbReference type="ARBA" id="ARBA00022833"/>
    </source>
</evidence>
<dbReference type="FunFam" id="3.30.54.20:FF:000002">
    <property type="entry name" value="Threonine--tRNA ligase"/>
    <property type="match status" value="1"/>
</dbReference>
<dbReference type="SUPFAM" id="SSF55186">
    <property type="entry name" value="ThrRS/AlaRS common domain"/>
    <property type="match status" value="1"/>
</dbReference>
<feature type="binding site" evidence="13">
    <location>
        <position position="384"/>
    </location>
    <ligand>
        <name>Zn(2+)</name>
        <dbReference type="ChEBI" id="CHEBI:29105"/>
        <note>catalytic</note>
    </ligand>
</feature>
<dbReference type="HAMAP" id="MF_00184">
    <property type="entry name" value="Thr_tRNA_synth"/>
    <property type="match status" value="1"/>
</dbReference>
<dbReference type="EMBL" id="BMLT01000005">
    <property type="protein sequence ID" value="GGO81993.1"/>
    <property type="molecule type" value="Genomic_DNA"/>
</dbReference>
<dbReference type="AlphaFoldDB" id="A0A917ZEY1"/>
<dbReference type="PANTHER" id="PTHR11451">
    <property type="entry name" value="THREONINE-TRNA LIGASE"/>
    <property type="match status" value="1"/>
</dbReference>
<comment type="cofactor">
    <cofactor evidence="13">
        <name>Zn(2+)</name>
        <dbReference type="ChEBI" id="CHEBI:29105"/>
    </cofactor>
    <text evidence="13">Binds 1 zinc ion per subunit.</text>
</comment>
<comment type="subcellular location">
    <subcellularLocation>
        <location evidence="13">Cytoplasm</location>
    </subcellularLocation>
</comment>
<dbReference type="SUPFAM" id="SSF52954">
    <property type="entry name" value="Class II aaRS ABD-related"/>
    <property type="match status" value="1"/>
</dbReference>
<dbReference type="FunFam" id="3.40.50.800:FF:000001">
    <property type="entry name" value="Threonine--tRNA ligase"/>
    <property type="match status" value="1"/>
</dbReference>
<dbReference type="Gene3D" id="3.40.50.800">
    <property type="entry name" value="Anticodon-binding domain"/>
    <property type="match status" value="1"/>
</dbReference>
<dbReference type="RefSeq" id="WP_188860673.1">
    <property type="nucleotide sequence ID" value="NZ_BMLT01000005.1"/>
</dbReference>
<evidence type="ECO:0000256" key="2">
    <source>
        <dbReference type="ARBA" id="ARBA00022490"/>
    </source>
</evidence>
<dbReference type="InterPro" id="IPR006195">
    <property type="entry name" value="aa-tRNA-synth_II"/>
</dbReference>
<dbReference type="PROSITE" id="PS51880">
    <property type="entry name" value="TGS"/>
    <property type="match status" value="1"/>
</dbReference>
<feature type="domain" description="Aminoacyl-transfer RNA synthetases class-II family profile" evidence="14">
    <location>
        <begin position="242"/>
        <end position="533"/>
    </location>
</feature>
<dbReference type="InterPro" id="IPR012675">
    <property type="entry name" value="Beta-grasp_dom_sf"/>
</dbReference>
<proteinExistence type="inferred from homology"/>
<dbReference type="InterPro" id="IPR002314">
    <property type="entry name" value="aa-tRNA-synt_IIb"/>
</dbReference>
<keyword evidence="5 13" id="KW-0479">Metal-binding</keyword>
<gene>
    <name evidence="13 16" type="primary">thrS</name>
    <name evidence="16" type="ORF">GCM10011348_22300</name>
</gene>
<keyword evidence="4 13" id="KW-0436">Ligase</keyword>
<evidence type="ECO:0000256" key="8">
    <source>
        <dbReference type="ARBA" id="ARBA00022840"/>
    </source>
</evidence>
<accession>A0A917ZEY1</accession>
<dbReference type="InterPro" id="IPR004154">
    <property type="entry name" value="Anticodon-bd"/>
</dbReference>
<evidence type="ECO:0000313" key="16">
    <source>
        <dbReference type="EMBL" id="GGO81993.1"/>
    </source>
</evidence>
<sequence length="638" mass="72296">MPVITLPDSSKREFDNPVSVHDVAASIGTGLAKAALAGKVNGTLVDTSYTITEDCDLAIVTARDEEGVDVIRHSCAHLMAMAVQELFPGAQVTIGPVIDNGFYYDFAYERPFTPEDLEKIEKRMLELSKENLAVSRSLMSRDEAVAMFDEMGEKYKVEIIKDIPGNEELSFYSQGDFIDLCRGPHVPSTGHIKAFKLMKVAGAYWRGDSNNEMLQRIYGTAWGDKKELKAYLFRLEEAEKRDHRKLGKQLNLFHMQEEAPGMVFWHPAGWTLYQEIEQYMRAKLRRHDYQEIKTPQVVERTLWEKSGHWDKFSEEMFTTHSEHRDFAIKPMNCPCHVQVFNQGLRSYREMPLRLAEFGSCHRNEPSGALHGLMRVRGFVQDDAHIFCAEADIQPEVASFIDFLHEVYEDFGFTEVLYKLSTRPEKRVGSDESWDKAEKALGDALDAAGLKWDLLPGEGAFYGPKIEFSLKDCLGRVWQCGTIQVDFSMPGRLGAQFVNEEGERETPVMLHRAILGSFERFIGILIENYAGALPTWLAPQQVAVLNITDKQGEYCKKVAQLLEDKGFRAQADLRNEKIGFKIRERTLQKVPYLLVVGDKEVESGSVAVRTRTGEDLGTLSIEEFVALLAKDVGQKGRKH</sequence>
<dbReference type="CDD" id="cd00860">
    <property type="entry name" value="ThrRS_anticodon"/>
    <property type="match status" value="1"/>
</dbReference>
<feature type="binding site" evidence="13">
    <location>
        <position position="333"/>
    </location>
    <ligand>
        <name>Zn(2+)</name>
        <dbReference type="ChEBI" id="CHEBI:29105"/>
        <note>catalytic</note>
    </ligand>
</feature>
<keyword evidence="9 13" id="KW-0694">RNA-binding</keyword>
<evidence type="ECO:0000256" key="4">
    <source>
        <dbReference type="ARBA" id="ARBA00022598"/>
    </source>
</evidence>
<dbReference type="Gene3D" id="3.30.930.10">
    <property type="entry name" value="Bira Bifunctional Protein, Domain 2"/>
    <property type="match status" value="1"/>
</dbReference>
<dbReference type="Pfam" id="PF00587">
    <property type="entry name" value="tRNA-synt_2b"/>
    <property type="match status" value="1"/>
</dbReference>
<feature type="region of interest" description="Catalytic" evidence="13">
    <location>
        <begin position="242"/>
        <end position="533"/>
    </location>
</feature>
<dbReference type="PRINTS" id="PR01047">
    <property type="entry name" value="TRNASYNTHTHR"/>
</dbReference>
<dbReference type="Gene3D" id="3.10.20.30">
    <property type="match status" value="1"/>
</dbReference>
<evidence type="ECO:0000256" key="1">
    <source>
        <dbReference type="ARBA" id="ARBA00008226"/>
    </source>
</evidence>
<dbReference type="Pfam" id="PF07973">
    <property type="entry name" value="tRNA_SAD"/>
    <property type="match status" value="1"/>
</dbReference>
<evidence type="ECO:0000256" key="11">
    <source>
        <dbReference type="ARBA" id="ARBA00023146"/>
    </source>
</evidence>
<keyword evidence="7 13" id="KW-0862">Zinc</keyword>
<evidence type="ECO:0000256" key="10">
    <source>
        <dbReference type="ARBA" id="ARBA00022917"/>
    </source>
</evidence>
<dbReference type="GO" id="GO:0005524">
    <property type="term" value="F:ATP binding"/>
    <property type="evidence" value="ECO:0007669"/>
    <property type="project" value="UniProtKB-UniRule"/>
</dbReference>
<dbReference type="Proteomes" id="UP000599578">
    <property type="component" value="Unassembled WGS sequence"/>
</dbReference>
<dbReference type="InterPro" id="IPR012676">
    <property type="entry name" value="TGS-like"/>
</dbReference>
<keyword evidence="6 13" id="KW-0547">Nucleotide-binding</keyword>
<evidence type="ECO:0000256" key="9">
    <source>
        <dbReference type="ARBA" id="ARBA00022884"/>
    </source>
</evidence>
<dbReference type="InterPro" id="IPR045864">
    <property type="entry name" value="aa-tRNA-synth_II/BPL/LPL"/>
</dbReference>
<evidence type="ECO:0000256" key="3">
    <source>
        <dbReference type="ARBA" id="ARBA00022555"/>
    </source>
</evidence>
<dbReference type="Gene3D" id="3.30.980.10">
    <property type="entry name" value="Threonyl-trna Synthetase, Chain A, domain 2"/>
    <property type="match status" value="1"/>
</dbReference>
<dbReference type="FunFam" id="3.10.20.30:FF:000005">
    <property type="entry name" value="Threonine--tRNA ligase"/>
    <property type="match status" value="1"/>
</dbReference>
<dbReference type="InterPro" id="IPR012947">
    <property type="entry name" value="tRNA_SAD"/>
</dbReference>
<dbReference type="InterPro" id="IPR033728">
    <property type="entry name" value="ThrRS_core"/>
</dbReference>